<evidence type="ECO:0000313" key="7">
    <source>
        <dbReference type="Proteomes" id="UP001190700"/>
    </source>
</evidence>
<feature type="domain" description="GHMP kinase N-terminal" evidence="5">
    <location>
        <begin position="104"/>
        <end position="177"/>
    </location>
</feature>
<dbReference type="AlphaFoldDB" id="A0AAE0BDL4"/>
<feature type="region of interest" description="Disordered" evidence="4">
    <location>
        <begin position="355"/>
        <end position="374"/>
    </location>
</feature>
<dbReference type="GO" id="GO:0004335">
    <property type="term" value="F:galactokinase activity"/>
    <property type="evidence" value="ECO:0007669"/>
    <property type="project" value="TreeGrafter"/>
</dbReference>
<evidence type="ECO:0000256" key="3">
    <source>
        <dbReference type="ARBA" id="ARBA00022840"/>
    </source>
</evidence>
<dbReference type="GO" id="GO:0005524">
    <property type="term" value="F:ATP binding"/>
    <property type="evidence" value="ECO:0007669"/>
    <property type="project" value="UniProtKB-KW"/>
</dbReference>
<reference evidence="6 7" key="1">
    <citation type="journal article" date="2015" name="Genome Biol. Evol.">
        <title>Comparative Genomics of a Bacterivorous Green Alga Reveals Evolutionary Causalities and Consequences of Phago-Mixotrophic Mode of Nutrition.</title>
        <authorList>
            <person name="Burns J.A."/>
            <person name="Paasch A."/>
            <person name="Narechania A."/>
            <person name="Kim E."/>
        </authorList>
    </citation>
    <scope>NUCLEOTIDE SEQUENCE [LARGE SCALE GENOMIC DNA]</scope>
    <source>
        <strain evidence="6 7">PLY_AMNH</strain>
    </source>
</reference>
<keyword evidence="3" id="KW-0067">ATP-binding</keyword>
<dbReference type="InterPro" id="IPR014721">
    <property type="entry name" value="Ribsml_uS5_D2-typ_fold_subgr"/>
</dbReference>
<dbReference type="PRINTS" id="PR00959">
    <property type="entry name" value="MEVGALKINASE"/>
</dbReference>
<dbReference type="PANTHER" id="PTHR10457:SF7">
    <property type="entry name" value="GALACTOKINASE-RELATED"/>
    <property type="match status" value="1"/>
</dbReference>
<evidence type="ECO:0000256" key="1">
    <source>
        <dbReference type="ARBA" id="ARBA00006566"/>
    </source>
</evidence>
<comment type="caution">
    <text evidence="6">The sequence shown here is derived from an EMBL/GenBank/DDBJ whole genome shotgun (WGS) entry which is preliminary data.</text>
</comment>
<accession>A0AAE0BDL4</accession>
<dbReference type="InterPro" id="IPR020568">
    <property type="entry name" value="Ribosomal_Su5_D2-typ_SF"/>
</dbReference>
<dbReference type="InterPro" id="IPR006204">
    <property type="entry name" value="GHMP_kinase_N_dom"/>
</dbReference>
<feature type="compositionally biased region" description="Acidic residues" evidence="4">
    <location>
        <begin position="357"/>
        <end position="366"/>
    </location>
</feature>
<dbReference type="Gene3D" id="3.30.70.890">
    <property type="entry name" value="GHMP kinase, C-terminal domain"/>
    <property type="match status" value="1"/>
</dbReference>
<gene>
    <name evidence="6" type="ORF">CYMTET_55714</name>
</gene>
<keyword evidence="7" id="KW-1185">Reference proteome</keyword>
<dbReference type="Pfam" id="PF00288">
    <property type="entry name" value="GHMP_kinases_N"/>
    <property type="match status" value="1"/>
</dbReference>
<dbReference type="SUPFAM" id="SSF54211">
    <property type="entry name" value="Ribosomal protein S5 domain 2-like"/>
    <property type="match status" value="1"/>
</dbReference>
<proteinExistence type="inferred from homology"/>
<evidence type="ECO:0000259" key="5">
    <source>
        <dbReference type="Pfam" id="PF00288"/>
    </source>
</evidence>
<dbReference type="Gene3D" id="3.30.230.10">
    <property type="match status" value="1"/>
</dbReference>
<name>A0AAE0BDL4_9CHLO</name>
<dbReference type="InterPro" id="IPR036554">
    <property type="entry name" value="GHMP_kinase_C_sf"/>
</dbReference>
<dbReference type="Proteomes" id="UP001190700">
    <property type="component" value="Unassembled WGS sequence"/>
</dbReference>
<evidence type="ECO:0000313" key="6">
    <source>
        <dbReference type="EMBL" id="KAK3234014.1"/>
    </source>
</evidence>
<dbReference type="GO" id="GO:0006012">
    <property type="term" value="P:galactose metabolic process"/>
    <property type="evidence" value="ECO:0007669"/>
    <property type="project" value="TreeGrafter"/>
</dbReference>
<dbReference type="EMBL" id="LGRX02035575">
    <property type="protein sequence ID" value="KAK3234014.1"/>
    <property type="molecule type" value="Genomic_DNA"/>
</dbReference>
<evidence type="ECO:0000256" key="2">
    <source>
        <dbReference type="ARBA" id="ARBA00022741"/>
    </source>
</evidence>
<evidence type="ECO:0000256" key="4">
    <source>
        <dbReference type="SAM" id="MobiDB-lite"/>
    </source>
</evidence>
<organism evidence="6 7">
    <name type="scientific">Cymbomonas tetramitiformis</name>
    <dbReference type="NCBI Taxonomy" id="36881"/>
    <lineage>
        <taxon>Eukaryota</taxon>
        <taxon>Viridiplantae</taxon>
        <taxon>Chlorophyta</taxon>
        <taxon>Pyramimonadophyceae</taxon>
        <taxon>Pyramimonadales</taxon>
        <taxon>Pyramimonadaceae</taxon>
        <taxon>Cymbomonas</taxon>
    </lineage>
</organism>
<protein>
    <recommendedName>
        <fullName evidence="5">GHMP kinase N-terminal domain-containing protein</fullName>
    </recommendedName>
</protein>
<comment type="similarity">
    <text evidence="1">Belongs to the GHMP kinase family. GalK subfamily.</text>
</comment>
<sequence>MSFELFVPGRLCLLGEHSDWAGGFRTSNPEIPLGATIVVGTGTEGLHAVCQPHPDSLILYSTSDTGEKIGPYECKMELSELLKAAKAGGFFSYACGVAYSILLNHDVKGMEIHNDVTTLPIKKGLSSSAATCVLVARAFSTAYDLKLTTRGEMDYAYRGEILTPSKCGRMDQACAYGSKPVILSYDGDMVDVRELIVAEPIHLVVADLNGGKDTVAILKKLQQAYPFPTCETHEGLHHLLGHINQDIIKRAVTAISRGEILKLAELYQEAQSAFDTFAGAACPEQLTAPLLHSTLEHPGLKEYIFAGKGVGSQGDGTVQFLCKNEAAQAKVLQIVKKEINLTCFKITIPVSDSLKNEDEDEGEVEDEEKKCAIA</sequence>
<dbReference type="PANTHER" id="PTHR10457">
    <property type="entry name" value="MEVALONATE KINASE/GALACTOKINASE"/>
    <property type="match status" value="1"/>
</dbReference>
<keyword evidence="2" id="KW-0547">Nucleotide-binding</keyword>
<dbReference type="GO" id="GO:0005829">
    <property type="term" value="C:cytosol"/>
    <property type="evidence" value="ECO:0007669"/>
    <property type="project" value="TreeGrafter"/>
</dbReference>